<dbReference type="InterPro" id="IPR002347">
    <property type="entry name" value="SDR_fam"/>
</dbReference>
<reference evidence="3" key="2">
    <citation type="journal article" date="2020" name="Nat. Commun.">
        <title>Large-scale genome sequencing of mycorrhizal fungi provides insights into the early evolution of symbiotic traits.</title>
        <authorList>
            <person name="Miyauchi S."/>
            <person name="Kiss E."/>
            <person name="Kuo A."/>
            <person name="Drula E."/>
            <person name="Kohler A."/>
            <person name="Sanchez-Garcia M."/>
            <person name="Morin E."/>
            <person name="Andreopoulos B."/>
            <person name="Barry K.W."/>
            <person name="Bonito G."/>
            <person name="Buee M."/>
            <person name="Carver A."/>
            <person name="Chen C."/>
            <person name="Cichocki N."/>
            <person name="Clum A."/>
            <person name="Culley D."/>
            <person name="Crous P.W."/>
            <person name="Fauchery L."/>
            <person name="Girlanda M."/>
            <person name="Hayes R.D."/>
            <person name="Keri Z."/>
            <person name="LaButti K."/>
            <person name="Lipzen A."/>
            <person name="Lombard V."/>
            <person name="Magnuson J."/>
            <person name="Maillard F."/>
            <person name="Murat C."/>
            <person name="Nolan M."/>
            <person name="Ohm R.A."/>
            <person name="Pangilinan J."/>
            <person name="Pereira M.F."/>
            <person name="Perotto S."/>
            <person name="Peter M."/>
            <person name="Pfister S."/>
            <person name="Riley R."/>
            <person name="Sitrit Y."/>
            <person name="Stielow J.B."/>
            <person name="Szollosi G."/>
            <person name="Zifcakova L."/>
            <person name="Stursova M."/>
            <person name="Spatafora J.W."/>
            <person name="Tedersoo L."/>
            <person name="Vaario L.M."/>
            <person name="Yamada A."/>
            <person name="Yan M."/>
            <person name="Wang P."/>
            <person name="Xu J."/>
            <person name="Bruns T."/>
            <person name="Baldrian P."/>
            <person name="Vilgalys R."/>
            <person name="Dunand C."/>
            <person name="Henrissat B."/>
            <person name="Grigoriev I.V."/>
            <person name="Hibbett D."/>
            <person name="Nagy L.G."/>
            <person name="Martin F.M."/>
        </authorList>
    </citation>
    <scope>NUCLEOTIDE SEQUENCE</scope>
    <source>
        <strain evidence="3">BED1</strain>
    </source>
</reference>
<keyword evidence="1" id="KW-0521">NADP</keyword>
<dbReference type="Gene3D" id="3.40.50.720">
    <property type="entry name" value="NAD(P)-binding Rossmann-like Domain"/>
    <property type="match status" value="1"/>
</dbReference>
<organism evidence="3 4">
    <name type="scientific">Boletus edulis BED1</name>
    <dbReference type="NCBI Taxonomy" id="1328754"/>
    <lineage>
        <taxon>Eukaryota</taxon>
        <taxon>Fungi</taxon>
        <taxon>Dikarya</taxon>
        <taxon>Basidiomycota</taxon>
        <taxon>Agaricomycotina</taxon>
        <taxon>Agaricomycetes</taxon>
        <taxon>Agaricomycetidae</taxon>
        <taxon>Boletales</taxon>
        <taxon>Boletineae</taxon>
        <taxon>Boletaceae</taxon>
        <taxon>Boletoideae</taxon>
        <taxon>Boletus</taxon>
    </lineage>
</organism>
<dbReference type="GO" id="GO:0005783">
    <property type="term" value="C:endoplasmic reticulum"/>
    <property type="evidence" value="ECO:0007669"/>
    <property type="project" value="TreeGrafter"/>
</dbReference>
<dbReference type="InterPro" id="IPR036291">
    <property type="entry name" value="NAD(P)-bd_dom_sf"/>
</dbReference>
<dbReference type="GO" id="GO:0016491">
    <property type="term" value="F:oxidoreductase activity"/>
    <property type="evidence" value="ECO:0007669"/>
    <property type="project" value="UniProtKB-KW"/>
</dbReference>
<evidence type="ECO:0000313" key="3">
    <source>
        <dbReference type="EMBL" id="KAF8419978.1"/>
    </source>
</evidence>
<dbReference type="EMBL" id="WHUW01000165">
    <property type="protein sequence ID" value="KAF8419978.1"/>
    <property type="molecule type" value="Genomic_DNA"/>
</dbReference>
<evidence type="ECO:0000313" key="4">
    <source>
        <dbReference type="Proteomes" id="UP001194468"/>
    </source>
</evidence>
<name>A0AAD4BDH2_BOLED</name>
<dbReference type="PANTHER" id="PTHR43086">
    <property type="entry name" value="VERY-LONG-CHAIN 3-OXOOACYL-COA REDUCTASE"/>
    <property type="match status" value="1"/>
</dbReference>
<gene>
    <name evidence="3" type="ORF">L210DRAFT_981392</name>
</gene>
<dbReference type="GO" id="GO:0030497">
    <property type="term" value="P:fatty acid elongation"/>
    <property type="evidence" value="ECO:0007669"/>
    <property type="project" value="TreeGrafter"/>
</dbReference>
<sequence>MALGQVLVTGASDGIGEAFALQLAAAVFNILLVARNEVALTAVAAEIGSKTADQGVICSRSRC</sequence>
<dbReference type="SUPFAM" id="SSF51735">
    <property type="entry name" value="NAD(P)-binding Rossmann-fold domains"/>
    <property type="match status" value="1"/>
</dbReference>
<accession>A0AAD4BDH2</accession>
<dbReference type="PANTHER" id="PTHR43086:SF2">
    <property type="entry name" value="HYDROXYSTEROID DEHYDROGENASE-LIKE PROTEIN 1"/>
    <property type="match status" value="1"/>
</dbReference>
<keyword evidence="4" id="KW-1185">Reference proteome</keyword>
<dbReference type="AlphaFoldDB" id="A0AAD4BDH2"/>
<keyword evidence="2" id="KW-0560">Oxidoreductase</keyword>
<dbReference type="Proteomes" id="UP001194468">
    <property type="component" value="Unassembled WGS sequence"/>
</dbReference>
<comment type="caution">
    <text evidence="3">The sequence shown here is derived from an EMBL/GenBank/DDBJ whole genome shotgun (WGS) entry which is preliminary data.</text>
</comment>
<proteinExistence type="predicted"/>
<reference evidence="3" key="1">
    <citation type="submission" date="2019-10" db="EMBL/GenBank/DDBJ databases">
        <authorList>
            <consortium name="DOE Joint Genome Institute"/>
            <person name="Kuo A."/>
            <person name="Miyauchi S."/>
            <person name="Kiss E."/>
            <person name="Drula E."/>
            <person name="Kohler A."/>
            <person name="Sanchez-Garcia M."/>
            <person name="Andreopoulos B."/>
            <person name="Barry K.W."/>
            <person name="Bonito G."/>
            <person name="Buee M."/>
            <person name="Carver A."/>
            <person name="Chen C."/>
            <person name="Cichocki N."/>
            <person name="Clum A."/>
            <person name="Culley D."/>
            <person name="Crous P.W."/>
            <person name="Fauchery L."/>
            <person name="Girlanda M."/>
            <person name="Hayes R."/>
            <person name="Keri Z."/>
            <person name="LaButti K."/>
            <person name="Lipzen A."/>
            <person name="Lombard V."/>
            <person name="Magnuson J."/>
            <person name="Maillard F."/>
            <person name="Morin E."/>
            <person name="Murat C."/>
            <person name="Nolan M."/>
            <person name="Ohm R."/>
            <person name="Pangilinan J."/>
            <person name="Pereira M."/>
            <person name="Perotto S."/>
            <person name="Peter M."/>
            <person name="Riley R."/>
            <person name="Sitrit Y."/>
            <person name="Stielow B."/>
            <person name="Szollosi G."/>
            <person name="Zifcakova L."/>
            <person name="Stursova M."/>
            <person name="Spatafora J.W."/>
            <person name="Tedersoo L."/>
            <person name="Vaario L.-M."/>
            <person name="Yamada A."/>
            <person name="Yan M."/>
            <person name="Wang P."/>
            <person name="Xu J."/>
            <person name="Bruns T."/>
            <person name="Baldrian P."/>
            <person name="Vilgalys R."/>
            <person name="Henrissat B."/>
            <person name="Grigoriev I.V."/>
            <person name="Hibbett D."/>
            <person name="Nagy L.G."/>
            <person name="Martin F.M."/>
        </authorList>
    </citation>
    <scope>NUCLEOTIDE SEQUENCE</scope>
    <source>
        <strain evidence="3">BED1</strain>
    </source>
</reference>
<protein>
    <submittedName>
        <fullName evidence="3">Uncharacterized protein</fullName>
    </submittedName>
</protein>
<dbReference type="Pfam" id="PF00106">
    <property type="entry name" value="adh_short"/>
    <property type="match status" value="1"/>
</dbReference>
<evidence type="ECO:0000256" key="2">
    <source>
        <dbReference type="ARBA" id="ARBA00023002"/>
    </source>
</evidence>
<evidence type="ECO:0000256" key="1">
    <source>
        <dbReference type="ARBA" id="ARBA00022857"/>
    </source>
</evidence>